<gene>
    <name evidence="2" type="ORF">Aspvir_008494</name>
</gene>
<dbReference type="EMBL" id="BOPL01000006">
    <property type="protein sequence ID" value="GIK04411.1"/>
    <property type="molecule type" value="Genomic_DNA"/>
</dbReference>
<evidence type="ECO:0000313" key="3">
    <source>
        <dbReference type="Proteomes" id="UP000710440"/>
    </source>
</evidence>
<dbReference type="GeneID" id="66936476"/>
<dbReference type="InterPro" id="IPR011008">
    <property type="entry name" value="Dimeric_a/b-barrel"/>
</dbReference>
<dbReference type="SUPFAM" id="SSF54909">
    <property type="entry name" value="Dimeric alpha+beta barrel"/>
    <property type="match status" value="1"/>
</dbReference>
<evidence type="ECO:0000259" key="1">
    <source>
        <dbReference type="Pfam" id="PF03795"/>
    </source>
</evidence>
<keyword evidence="3" id="KW-1185">Reference proteome</keyword>
<feature type="domain" description="YCII-related" evidence="1">
    <location>
        <begin position="9"/>
        <end position="94"/>
    </location>
</feature>
<accession>A0A9P3C354</accession>
<dbReference type="Gene3D" id="3.30.70.1060">
    <property type="entry name" value="Dimeric alpha+beta barrel"/>
    <property type="match status" value="1"/>
</dbReference>
<proteinExistence type="predicted"/>
<protein>
    <recommendedName>
        <fullName evidence="1">YCII-related domain-containing protein</fullName>
    </recommendedName>
</protein>
<dbReference type="Pfam" id="PF03795">
    <property type="entry name" value="YCII"/>
    <property type="match status" value="1"/>
</dbReference>
<dbReference type="Proteomes" id="UP000710440">
    <property type="component" value="Unassembled WGS sequence"/>
</dbReference>
<dbReference type="RefSeq" id="XP_043127597.1">
    <property type="nucleotide sequence ID" value="XM_043271662.1"/>
</dbReference>
<dbReference type="PANTHER" id="PTHR33606:SF3">
    <property type="entry name" value="PROTEIN YCII"/>
    <property type="match status" value="1"/>
</dbReference>
<dbReference type="OrthoDB" id="5519740at2759"/>
<evidence type="ECO:0000313" key="2">
    <source>
        <dbReference type="EMBL" id="GIK04411.1"/>
    </source>
</evidence>
<sequence>MSSTNNTEYLVQVPIDPSTVQAWASNRDAHLAHLKPYILDGTIVFGAPTLAAHPKTPEEPLQVRSSVLLFQGKTQEEILRIIEKNPLVDAGVWDMEKLVVAPFRCGVRTAM</sequence>
<organism evidence="2 3">
    <name type="scientific">Aspergillus viridinutans</name>
    <dbReference type="NCBI Taxonomy" id="75553"/>
    <lineage>
        <taxon>Eukaryota</taxon>
        <taxon>Fungi</taxon>
        <taxon>Dikarya</taxon>
        <taxon>Ascomycota</taxon>
        <taxon>Pezizomycotina</taxon>
        <taxon>Eurotiomycetes</taxon>
        <taxon>Eurotiomycetidae</taxon>
        <taxon>Eurotiales</taxon>
        <taxon>Aspergillaceae</taxon>
        <taxon>Aspergillus</taxon>
        <taxon>Aspergillus subgen. Fumigati</taxon>
    </lineage>
</organism>
<reference evidence="2 3" key="1">
    <citation type="submission" date="2021-02" db="EMBL/GenBank/DDBJ databases">
        <title>Pan-genome distribution and transcriptional activeness of fungal secondary metabolism genes in Aspergillus section Fumigati.</title>
        <authorList>
            <person name="Takahashi H."/>
            <person name="Umemura M."/>
            <person name="Ninomiya A."/>
            <person name="Kusuya Y."/>
            <person name="Urayama S."/>
            <person name="Shimizu M."/>
            <person name="Watanabe A."/>
            <person name="Kamei K."/>
            <person name="Yaguchi T."/>
            <person name="Hagiwara D."/>
        </authorList>
    </citation>
    <scope>NUCLEOTIDE SEQUENCE [LARGE SCALE GENOMIC DNA]</scope>
    <source>
        <strain evidence="2 3">IFM 47045</strain>
    </source>
</reference>
<dbReference type="PANTHER" id="PTHR33606">
    <property type="entry name" value="PROTEIN YCII"/>
    <property type="match status" value="1"/>
</dbReference>
<dbReference type="AlphaFoldDB" id="A0A9P3C354"/>
<dbReference type="InterPro" id="IPR051807">
    <property type="entry name" value="Sec-metab_biosynth-assoc"/>
</dbReference>
<name>A0A9P3C354_ASPVI</name>
<comment type="caution">
    <text evidence="2">The sequence shown here is derived from an EMBL/GenBank/DDBJ whole genome shotgun (WGS) entry which is preliminary data.</text>
</comment>
<dbReference type="InterPro" id="IPR005545">
    <property type="entry name" value="YCII"/>
</dbReference>